<dbReference type="STRING" id="885272.JonanDRAFT_0620"/>
<evidence type="ECO:0000313" key="5">
    <source>
        <dbReference type="Proteomes" id="UP000003806"/>
    </source>
</evidence>
<dbReference type="eggNOG" id="COG2825">
    <property type="taxonomic scope" value="Bacteria"/>
</dbReference>
<accession>H0UK05</accession>
<sequence length="144" mass="15553">MKLTKVLAACATLVVLAAGAALAADTVGVIEPQRILVSHPKFESAQARIKTIMDNKQNEAKAGIEKAKDNQEKVKIFTQKKQEAAMEEQKLMAPIFKDINLAIRTVAKNKKCTVVVDKAATFFGGLDLTDDVIQEVKKVSAGSN</sequence>
<evidence type="ECO:0000313" key="4">
    <source>
        <dbReference type="EMBL" id="EHM13015.1"/>
    </source>
</evidence>
<dbReference type="PANTHER" id="PTHR35089">
    <property type="entry name" value="CHAPERONE PROTEIN SKP"/>
    <property type="match status" value="1"/>
</dbReference>
<dbReference type="GO" id="GO:0005829">
    <property type="term" value="C:cytosol"/>
    <property type="evidence" value="ECO:0007669"/>
    <property type="project" value="TreeGrafter"/>
</dbReference>
<dbReference type="SMART" id="SM00935">
    <property type="entry name" value="OmpH"/>
    <property type="match status" value="1"/>
</dbReference>
<proteinExistence type="inferred from homology"/>
<dbReference type="SUPFAM" id="SSF111384">
    <property type="entry name" value="OmpH-like"/>
    <property type="match status" value="1"/>
</dbReference>
<dbReference type="OrthoDB" id="6329at2"/>
<dbReference type="InterPro" id="IPR005632">
    <property type="entry name" value="Chaperone_Skp"/>
</dbReference>
<dbReference type="RefSeq" id="WP_008522743.1">
    <property type="nucleotide sequence ID" value="NZ_CM001376.1"/>
</dbReference>
<dbReference type="GO" id="GO:0051082">
    <property type="term" value="F:unfolded protein binding"/>
    <property type="evidence" value="ECO:0007669"/>
    <property type="project" value="InterPro"/>
</dbReference>
<dbReference type="Pfam" id="PF03938">
    <property type="entry name" value="OmpH"/>
    <property type="match status" value="1"/>
</dbReference>
<organism evidence="4 5">
    <name type="scientific">Jonquetella anthropi DSM 22815</name>
    <dbReference type="NCBI Taxonomy" id="885272"/>
    <lineage>
        <taxon>Bacteria</taxon>
        <taxon>Thermotogati</taxon>
        <taxon>Synergistota</taxon>
        <taxon>Synergistia</taxon>
        <taxon>Synergistales</taxon>
        <taxon>Dethiosulfovibrionaceae</taxon>
        <taxon>Jonquetella</taxon>
    </lineage>
</organism>
<feature type="chain" id="PRO_5003541940" evidence="3">
    <location>
        <begin position="24"/>
        <end position="144"/>
    </location>
</feature>
<dbReference type="PANTHER" id="PTHR35089:SF1">
    <property type="entry name" value="CHAPERONE PROTEIN SKP"/>
    <property type="match status" value="1"/>
</dbReference>
<name>H0UK05_9BACT</name>
<gene>
    <name evidence="4" type="ORF">JonanDRAFT_0620</name>
</gene>
<comment type="similarity">
    <text evidence="1">Belongs to the Skp family.</text>
</comment>
<keyword evidence="2 3" id="KW-0732">Signal</keyword>
<dbReference type="Proteomes" id="UP000003806">
    <property type="component" value="Chromosome"/>
</dbReference>
<reference evidence="4 5" key="1">
    <citation type="submission" date="2011-11" db="EMBL/GenBank/DDBJ databases">
        <title>The Noncontiguous Finished genome of Jonquetella anthropi DSM 22815.</title>
        <authorList>
            <consortium name="US DOE Joint Genome Institute (JGI-PGF)"/>
            <person name="Lucas S."/>
            <person name="Copeland A."/>
            <person name="Lapidus A."/>
            <person name="Glavina del Rio T."/>
            <person name="Dalin E."/>
            <person name="Tice H."/>
            <person name="Bruce D."/>
            <person name="Goodwin L."/>
            <person name="Pitluck S."/>
            <person name="Peters L."/>
            <person name="Mikhailova N."/>
            <person name="Held B."/>
            <person name="Kyrpides N."/>
            <person name="Mavromatis K."/>
            <person name="Ivanova N."/>
            <person name="Markowitz V."/>
            <person name="Cheng J.-F."/>
            <person name="Hugenholtz P."/>
            <person name="Woyke T."/>
            <person name="Wu D."/>
            <person name="Gronow S."/>
            <person name="Wellnitz S."/>
            <person name="Brambilla E."/>
            <person name="Klenk H.-P."/>
            <person name="Eisen J.A."/>
        </authorList>
    </citation>
    <scope>NUCLEOTIDE SEQUENCE [LARGE SCALE GENOMIC DNA]</scope>
    <source>
        <strain evidence="4 5">DSM 22815</strain>
    </source>
</reference>
<evidence type="ECO:0000256" key="1">
    <source>
        <dbReference type="ARBA" id="ARBA00009091"/>
    </source>
</evidence>
<dbReference type="InterPro" id="IPR024930">
    <property type="entry name" value="Skp_dom_sf"/>
</dbReference>
<evidence type="ECO:0000256" key="2">
    <source>
        <dbReference type="ARBA" id="ARBA00022729"/>
    </source>
</evidence>
<evidence type="ECO:0000256" key="3">
    <source>
        <dbReference type="SAM" id="SignalP"/>
    </source>
</evidence>
<keyword evidence="5" id="KW-1185">Reference proteome</keyword>
<dbReference type="Gene3D" id="3.30.910.20">
    <property type="entry name" value="Skp domain"/>
    <property type="match status" value="1"/>
</dbReference>
<protein>
    <submittedName>
        <fullName evidence="4">Outer membrane protein</fullName>
    </submittedName>
</protein>
<dbReference type="EMBL" id="CM001376">
    <property type="protein sequence ID" value="EHM13015.1"/>
    <property type="molecule type" value="Genomic_DNA"/>
</dbReference>
<feature type="signal peptide" evidence="3">
    <location>
        <begin position="1"/>
        <end position="23"/>
    </location>
</feature>
<dbReference type="GO" id="GO:0050821">
    <property type="term" value="P:protein stabilization"/>
    <property type="evidence" value="ECO:0007669"/>
    <property type="project" value="TreeGrafter"/>
</dbReference>
<dbReference type="AlphaFoldDB" id="H0UK05"/>
<dbReference type="HOGENOM" id="CLU_128691_2_0_0"/>